<dbReference type="STRING" id="1888891.DSOL_0484"/>
<dbReference type="PANTHER" id="PTHR46066">
    <property type="entry name" value="CHITINASE DOMAIN-CONTAINING PROTEIN 1 FAMILY MEMBER"/>
    <property type="match status" value="1"/>
</dbReference>
<protein>
    <submittedName>
        <fullName evidence="2">Putative peptidoglycan hydrolase YvbX, NOT involved in spore germination</fullName>
    </submittedName>
</protein>
<dbReference type="Gene3D" id="3.10.50.10">
    <property type="match status" value="1"/>
</dbReference>
<dbReference type="InterPro" id="IPR029070">
    <property type="entry name" value="Chitinase_insertion_sf"/>
</dbReference>
<organism evidence="2 3">
    <name type="scientific">Desulfosporosinus metallidurans</name>
    <dbReference type="NCBI Taxonomy" id="1888891"/>
    <lineage>
        <taxon>Bacteria</taxon>
        <taxon>Bacillati</taxon>
        <taxon>Bacillota</taxon>
        <taxon>Clostridia</taxon>
        <taxon>Eubacteriales</taxon>
        <taxon>Desulfitobacteriaceae</taxon>
        <taxon>Desulfosporosinus</taxon>
    </lineage>
</organism>
<sequence>MNSNWTPTARHLIDKRLWVLGYVSEDFQGDMRAIGSLRQQGSRIDAYADFAFQLQPDGQFSGQVNKLALQEAIAQGTAPLILFHNFNGKIFDPLPLRSVLSSTVSQRNCIQHMMNLIPPTAAGVHVDFEGIEGPYRIPFLAFLESLKATLHDRGLLLTIAIPAKRSKWEAPGYDFAGIGRLCDSVTLMTYDEHFSGGSPGPIASLPWMTESLDYAIRYVPHEKLLLGIPVYGYDWSHEQTQMVPMRDIPELVARTNARILWSDPAVEPNFYYWQGRLRHTVWYENELSAKIRLGFVKSYRLRGIAVWRLGYETSRFWQGVTSKLKR</sequence>
<dbReference type="SMART" id="SM00636">
    <property type="entry name" value="Glyco_18"/>
    <property type="match status" value="1"/>
</dbReference>
<keyword evidence="3" id="KW-1185">Reference proteome</keyword>
<dbReference type="SUPFAM" id="SSF51445">
    <property type="entry name" value="(Trans)glycosidases"/>
    <property type="match status" value="1"/>
</dbReference>
<dbReference type="Gene3D" id="3.20.20.80">
    <property type="entry name" value="Glycosidases"/>
    <property type="match status" value="1"/>
</dbReference>
<gene>
    <name evidence="2" type="ORF">DSOL_0484</name>
</gene>
<feature type="domain" description="GH18" evidence="1">
    <location>
        <begin position="17"/>
        <end position="326"/>
    </location>
</feature>
<dbReference type="GO" id="GO:0005975">
    <property type="term" value="P:carbohydrate metabolic process"/>
    <property type="evidence" value="ECO:0007669"/>
    <property type="project" value="InterPro"/>
</dbReference>
<comment type="caution">
    <text evidence="2">The sequence shown here is derived from an EMBL/GenBank/DDBJ whole genome shotgun (WGS) entry which is preliminary data.</text>
</comment>
<dbReference type="EMBL" id="MLBF01000002">
    <property type="protein sequence ID" value="OLN33774.1"/>
    <property type="molecule type" value="Genomic_DNA"/>
</dbReference>
<keyword evidence="2" id="KW-0378">Hydrolase</keyword>
<dbReference type="GO" id="GO:0008061">
    <property type="term" value="F:chitin binding"/>
    <property type="evidence" value="ECO:0007669"/>
    <property type="project" value="InterPro"/>
</dbReference>
<name>A0A1Q8R2F9_9FIRM</name>
<dbReference type="Proteomes" id="UP000186102">
    <property type="component" value="Unassembled WGS sequence"/>
</dbReference>
<evidence type="ECO:0000313" key="3">
    <source>
        <dbReference type="Proteomes" id="UP000186102"/>
    </source>
</evidence>
<reference evidence="2 3" key="1">
    <citation type="submission" date="2016-09" db="EMBL/GenBank/DDBJ databases">
        <title>Complete genome of Desulfosporosinus sp. OL.</title>
        <authorList>
            <person name="Mardanov A."/>
            <person name="Beletsky A."/>
            <person name="Panova A."/>
            <person name="Karnachuk O."/>
            <person name="Ravin N."/>
        </authorList>
    </citation>
    <scope>NUCLEOTIDE SEQUENCE [LARGE SCALE GENOMIC DNA]</scope>
    <source>
        <strain evidence="2 3">OL</strain>
    </source>
</reference>
<evidence type="ECO:0000259" key="1">
    <source>
        <dbReference type="PROSITE" id="PS51910"/>
    </source>
</evidence>
<dbReference type="PROSITE" id="PS51910">
    <property type="entry name" value="GH18_2"/>
    <property type="match status" value="1"/>
</dbReference>
<dbReference type="AlphaFoldDB" id="A0A1Q8R2F9"/>
<evidence type="ECO:0000313" key="2">
    <source>
        <dbReference type="EMBL" id="OLN33774.1"/>
    </source>
</evidence>
<dbReference type="InterPro" id="IPR017853">
    <property type="entry name" value="GH"/>
</dbReference>
<proteinExistence type="predicted"/>
<dbReference type="PANTHER" id="PTHR46066:SF2">
    <property type="entry name" value="CHITINASE DOMAIN-CONTAINING PROTEIN 1"/>
    <property type="match status" value="1"/>
</dbReference>
<dbReference type="InterPro" id="IPR001223">
    <property type="entry name" value="Glyco_hydro18_cat"/>
</dbReference>
<dbReference type="Pfam" id="PF00704">
    <property type="entry name" value="Glyco_hydro_18"/>
    <property type="match status" value="1"/>
</dbReference>
<dbReference type="InterPro" id="IPR011583">
    <property type="entry name" value="Chitinase_II/V-like_cat"/>
</dbReference>
<dbReference type="OrthoDB" id="9769314at2"/>
<accession>A0A1Q8R2F9</accession>
<dbReference type="RefSeq" id="WP_075363286.1">
    <property type="nucleotide sequence ID" value="NZ_MLBF01000002.1"/>
</dbReference>
<dbReference type="GO" id="GO:0016787">
    <property type="term" value="F:hydrolase activity"/>
    <property type="evidence" value="ECO:0007669"/>
    <property type="project" value="UniProtKB-KW"/>
</dbReference>